<keyword evidence="1" id="KW-0732">Signal</keyword>
<dbReference type="AlphaFoldDB" id="A0A226CWG8"/>
<sequence>MKSLAIIILLCVSGDGAAMVTSAINNCSNVTMGLKMRSCFNDDYYEPEPELVLDAFPPETKFSTCTSIEINSAQVEDTVLFFTNLQKLQFTSRCYRDVFPTVMDRIVQNLDQFDKLTDIRCEKSVLLENIGSLKKLSTPLKHLHLRIRCNFYSGIDDGYAELEEILAKHSLTLESLQLSFKWKINFDDDDEDYDEGVNLGKIRTSDIFPKLKILAMTVVNSYRGSVSDYPSPEMLDIFGLQEIFEVQI</sequence>
<evidence type="ECO:0000313" key="2">
    <source>
        <dbReference type="EMBL" id="OXA36964.1"/>
    </source>
</evidence>
<evidence type="ECO:0000256" key="1">
    <source>
        <dbReference type="SAM" id="SignalP"/>
    </source>
</evidence>
<evidence type="ECO:0000313" key="3">
    <source>
        <dbReference type="Proteomes" id="UP000198287"/>
    </source>
</evidence>
<dbReference type="Proteomes" id="UP000198287">
    <property type="component" value="Unassembled WGS sequence"/>
</dbReference>
<feature type="chain" id="PRO_5012578733" evidence="1">
    <location>
        <begin position="19"/>
        <end position="248"/>
    </location>
</feature>
<name>A0A226CWG8_FOLCA</name>
<gene>
    <name evidence="2" type="ORF">Fcan01_28264</name>
</gene>
<reference evidence="2 3" key="1">
    <citation type="submission" date="2015-12" db="EMBL/GenBank/DDBJ databases">
        <title>The genome of Folsomia candida.</title>
        <authorList>
            <person name="Faddeeva A."/>
            <person name="Derks M.F."/>
            <person name="Anvar Y."/>
            <person name="Smit S."/>
            <person name="Van Straalen N."/>
            <person name="Roelofs D."/>
        </authorList>
    </citation>
    <scope>NUCLEOTIDE SEQUENCE [LARGE SCALE GENOMIC DNA]</scope>
    <source>
        <strain evidence="2 3">VU population</strain>
        <tissue evidence="2">Whole body</tissue>
    </source>
</reference>
<comment type="caution">
    <text evidence="2">The sequence shown here is derived from an EMBL/GenBank/DDBJ whole genome shotgun (WGS) entry which is preliminary data.</text>
</comment>
<dbReference type="EMBL" id="LNIX01000067">
    <property type="protein sequence ID" value="OXA36964.1"/>
    <property type="molecule type" value="Genomic_DNA"/>
</dbReference>
<protein>
    <submittedName>
        <fullName evidence="2">Uncharacterized protein</fullName>
    </submittedName>
</protein>
<proteinExistence type="predicted"/>
<accession>A0A226CWG8</accession>
<organism evidence="2 3">
    <name type="scientific">Folsomia candida</name>
    <name type="common">Springtail</name>
    <dbReference type="NCBI Taxonomy" id="158441"/>
    <lineage>
        <taxon>Eukaryota</taxon>
        <taxon>Metazoa</taxon>
        <taxon>Ecdysozoa</taxon>
        <taxon>Arthropoda</taxon>
        <taxon>Hexapoda</taxon>
        <taxon>Collembola</taxon>
        <taxon>Entomobryomorpha</taxon>
        <taxon>Isotomoidea</taxon>
        <taxon>Isotomidae</taxon>
        <taxon>Proisotominae</taxon>
        <taxon>Folsomia</taxon>
    </lineage>
</organism>
<keyword evidence="3" id="KW-1185">Reference proteome</keyword>
<feature type="signal peptide" evidence="1">
    <location>
        <begin position="1"/>
        <end position="18"/>
    </location>
</feature>